<reference evidence="2 3" key="1">
    <citation type="submission" date="2020-12" db="EMBL/GenBank/DDBJ databases">
        <title>FDA dAtabase for Regulatory Grade micrObial Sequences (FDA-ARGOS): Supporting development and validation of Infectious Disease Dx tests.</title>
        <authorList>
            <person name="Nelson B."/>
            <person name="Plummer A."/>
            <person name="Tallon L."/>
            <person name="Sadzewicz L."/>
            <person name="Zhao X."/>
            <person name="Boylan J."/>
            <person name="Ott S."/>
            <person name="Bowen H."/>
            <person name="Vavikolanu K."/>
            <person name="Mehta A."/>
            <person name="Aluvathingal J."/>
            <person name="Nadendla S."/>
            <person name="Myers T."/>
            <person name="Yan Y."/>
            <person name="Sichtig H."/>
        </authorList>
    </citation>
    <scope>NUCLEOTIDE SEQUENCE [LARGE SCALE GENOMIC DNA]</scope>
    <source>
        <strain evidence="2 3">FDAARGOS_899</strain>
    </source>
</reference>
<accession>A0A7U4PCM6</accession>
<gene>
    <name evidence="2" type="ORF">I6G56_28650</name>
</gene>
<proteinExistence type="predicted"/>
<dbReference type="EMBL" id="CP065687">
    <property type="protein sequence ID" value="QPS46083.1"/>
    <property type="molecule type" value="Genomic_DNA"/>
</dbReference>
<evidence type="ECO:0000313" key="3">
    <source>
        <dbReference type="Proteomes" id="UP000594943"/>
    </source>
</evidence>
<feature type="compositionally biased region" description="Low complexity" evidence="1">
    <location>
        <begin position="22"/>
        <end position="33"/>
    </location>
</feature>
<dbReference type="RefSeq" id="WP_043283024.1">
    <property type="nucleotide sequence ID" value="NZ_CP013382.1"/>
</dbReference>
<dbReference type="KEGG" id="bhg:I6G56_28650"/>
<dbReference type="Proteomes" id="UP000594943">
    <property type="component" value="Chromosome 2"/>
</dbReference>
<dbReference type="AlphaFoldDB" id="A0A7U4PCM6"/>
<name>A0A7U4PCM6_9BURK</name>
<organism evidence="2 3">
    <name type="scientific">Burkholderia humptydooensis</name>
    <dbReference type="NCBI Taxonomy" id="430531"/>
    <lineage>
        <taxon>Bacteria</taxon>
        <taxon>Pseudomonadati</taxon>
        <taxon>Pseudomonadota</taxon>
        <taxon>Betaproteobacteria</taxon>
        <taxon>Burkholderiales</taxon>
        <taxon>Burkholderiaceae</taxon>
        <taxon>Burkholderia</taxon>
        <taxon>pseudomallei group</taxon>
    </lineage>
</organism>
<evidence type="ECO:0000256" key="1">
    <source>
        <dbReference type="SAM" id="MobiDB-lite"/>
    </source>
</evidence>
<feature type="compositionally biased region" description="Basic and acidic residues" evidence="1">
    <location>
        <begin position="57"/>
        <end position="71"/>
    </location>
</feature>
<protein>
    <submittedName>
        <fullName evidence="2">Uncharacterized protein</fullName>
    </submittedName>
</protein>
<sequence length="90" mass="9787">MRIFDAIALLFSRAAGRRTRSAHSAFAHAARGACPSRRVREGRAHGAPPRHPTPASRTREPFEIRRPERFGVGDFEPGSSNAPEAGGIKL</sequence>
<feature type="region of interest" description="Disordered" evidence="1">
    <location>
        <begin position="20"/>
        <end position="90"/>
    </location>
</feature>
<accession>A0A7T2U5T2</accession>
<evidence type="ECO:0000313" key="2">
    <source>
        <dbReference type="EMBL" id="QPS46083.1"/>
    </source>
</evidence>